<dbReference type="AlphaFoldDB" id="A0A0H5NYR1"/>
<feature type="transmembrane region" description="Helical" evidence="7">
    <location>
        <begin position="35"/>
        <end position="54"/>
    </location>
</feature>
<feature type="domain" description="EamA" evidence="8">
    <location>
        <begin position="10"/>
        <end position="133"/>
    </location>
</feature>
<keyword evidence="9" id="KW-0614">Plasmid</keyword>
<organism evidence="9 10">
    <name type="scientific">Nocardia farcinica</name>
    <dbReference type="NCBI Taxonomy" id="37329"/>
    <lineage>
        <taxon>Bacteria</taxon>
        <taxon>Bacillati</taxon>
        <taxon>Actinomycetota</taxon>
        <taxon>Actinomycetes</taxon>
        <taxon>Mycobacteriales</taxon>
        <taxon>Nocardiaceae</taxon>
        <taxon>Nocardia</taxon>
    </lineage>
</organism>
<reference evidence="10" key="1">
    <citation type="submission" date="2015-03" db="EMBL/GenBank/DDBJ databases">
        <authorList>
            <consortium name="Pathogen Informatics"/>
        </authorList>
    </citation>
    <scope>NUCLEOTIDE SEQUENCE [LARGE SCALE GENOMIC DNA]</scope>
    <source>
        <strain evidence="10">NCTC11134</strain>
        <plasmid evidence="10">2</plasmid>
    </source>
</reference>
<gene>
    <name evidence="9" type="primary">eamA</name>
    <name evidence="9" type="ORF">ERS450000_03939</name>
</gene>
<keyword evidence="4 7" id="KW-1133">Transmembrane helix</keyword>
<feature type="transmembrane region" description="Helical" evidence="7">
    <location>
        <begin position="61"/>
        <end position="83"/>
    </location>
</feature>
<keyword evidence="3 7" id="KW-0812">Transmembrane</keyword>
<feature type="transmembrane region" description="Helical" evidence="7">
    <location>
        <begin position="274"/>
        <end position="292"/>
    </location>
</feature>
<dbReference type="InterPro" id="IPR050638">
    <property type="entry name" value="AA-Vitamin_Transporters"/>
</dbReference>
<proteinExistence type="inferred from homology"/>
<comment type="subcellular location">
    <subcellularLocation>
        <location evidence="1">Membrane</location>
        <topology evidence="1">Multi-pass membrane protein</topology>
    </subcellularLocation>
</comment>
<sequence length="352" mass="35776">MGRVTFRDRLLGLTVVLLWGLNFLAIRAGLDHFPPLFFAALRFVVPAVPVLLFVPRPRVPLRWLLLYGTGFGVLQFAFLFTAMREGMPTGLASLVLQSSAPFTVVLGALLLRERLAPRQLLGLAIATGGITVIGADRLEQAALLPLLLTLAAGLGWAFGNIGSRLAVASGPGVDPLHLTLWMTVVPPIPLFALSALTEGPGAGVRALAELASPTGPAALAGLAYIVVLGTVAGSGLWTYLMSRYPAGAVAPLSLLVPVVGIAAAWLVLDETPSGTELAGAVVVIAGAFLTTVGGRGTASTPAGIDEAPRSVPGRGSVPDDARRAGDVPATGVCASGTAAGSAGNAPGVIPTV</sequence>
<accession>A0A0H5NYR1</accession>
<dbReference type="PANTHER" id="PTHR32322">
    <property type="entry name" value="INNER MEMBRANE TRANSPORTER"/>
    <property type="match status" value="1"/>
</dbReference>
<feature type="domain" description="EamA" evidence="8">
    <location>
        <begin position="146"/>
        <end position="291"/>
    </location>
</feature>
<geneLocation type="plasmid" evidence="9">
    <name>2</name>
</geneLocation>
<evidence type="ECO:0000313" key="9">
    <source>
        <dbReference type="EMBL" id="CRY80587.1"/>
    </source>
</evidence>
<comment type="similarity">
    <text evidence="2">Belongs to the EamA transporter family.</text>
</comment>
<evidence type="ECO:0000313" key="10">
    <source>
        <dbReference type="Proteomes" id="UP000057820"/>
    </source>
</evidence>
<evidence type="ECO:0000256" key="4">
    <source>
        <dbReference type="ARBA" id="ARBA00022989"/>
    </source>
</evidence>
<protein>
    <submittedName>
        <fullName evidence="9">Probable amino-acid metabolite efflux pump</fullName>
    </submittedName>
</protein>
<evidence type="ECO:0000256" key="3">
    <source>
        <dbReference type="ARBA" id="ARBA00022692"/>
    </source>
</evidence>
<keyword evidence="5 7" id="KW-0472">Membrane</keyword>
<feature type="transmembrane region" description="Helical" evidence="7">
    <location>
        <begin position="141"/>
        <end position="158"/>
    </location>
</feature>
<evidence type="ECO:0000256" key="7">
    <source>
        <dbReference type="SAM" id="Phobius"/>
    </source>
</evidence>
<feature type="transmembrane region" description="Helical" evidence="7">
    <location>
        <begin position="89"/>
        <end position="111"/>
    </location>
</feature>
<dbReference type="SUPFAM" id="SSF103481">
    <property type="entry name" value="Multidrug resistance efflux transporter EmrE"/>
    <property type="match status" value="2"/>
</dbReference>
<evidence type="ECO:0000256" key="6">
    <source>
        <dbReference type="SAM" id="MobiDB-lite"/>
    </source>
</evidence>
<feature type="transmembrane region" description="Helical" evidence="7">
    <location>
        <begin position="118"/>
        <end position="135"/>
    </location>
</feature>
<evidence type="ECO:0000259" key="8">
    <source>
        <dbReference type="Pfam" id="PF00892"/>
    </source>
</evidence>
<feature type="region of interest" description="Disordered" evidence="6">
    <location>
        <begin position="296"/>
        <end position="325"/>
    </location>
</feature>
<dbReference type="Pfam" id="PF00892">
    <property type="entry name" value="EamA"/>
    <property type="match status" value="2"/>
</dbReference>
<dbReference type="KEGG" id="nfr:ERS450000_03939"/>
<dbReference type="Proteomes" id="UP000057820">
    <property type="component" value="Plasmid 2"/>
</dbReference>
<dbReference type="Gene3D" id="1.10.3730.20">
    <property type="match status" value="2"/>
</dbReference>
<dbReference type="EMBL" id="LN868939">
    <property type="protein sequence ID" value="CRY80587.1"/>
    <property type="molecule type" value="Genomic_DNA"/>
</dbReference>
<evidence type="ECO:0000256" key="2">
    <source>
        <dbReference type="ARBA" id="ARBA00007362"/>
    </source>
</evidence>
<evidence type="ECO:0000256" key="5">
    <source>
        <dbReference type="ARBA" id="ARBA00023136"/>
    </source>
</evidence>
<feature type="transmembrane region" description="Helical" evidence="7">
    <location>
        <begin position="178"/>
        <end position="197"/>
    </location>
</feature>
<dbReference type="GO" id="GO:0016020">
    <property type="term" value="C:membrane"/>
    <property type="evidence" value="ECO:0007669"/>
    <property type="project" value="UniProtKB-SubCell"/>
</dbReference>
<dbReference type="InterPro" id="IPR000620">
    <property type="entry name" value="EamA_dom"/>
</dbReference>
<dbReference type="InterPro" id="IPR037185">
    <property type="entry name" value="EmrE-like"/>
</dbReference>
<evidence type="ECO:0000256" key="1">
    <source>
        <dbReference type="ARBA" id="ARBA00004141"/>
    </source>
</evidence>
<feature type="transmembrane region" description="Helical" evidence="7">
    <location>
        <begin position="217"/>
        <end position="240"/>
    </location>
</feature>
<feature type="transmembrane region" description="Helical" evidence="7">
    <location>
        <begin position="247"/>
        <end position="268"/>
    </location>
</feature>
<dbReference type="PANTHER" id="PTHR32322:SF9">
    <property type="entry name" value="AMINO-ACID METABOLITE EFFLUX PUMP-RELATED"/>
    <property type="match status" value="1"/>
</dbReference>
<name>A0A0H5NYR1_NOCFR</name>